<reference evidence="1" key="1">
    <citation type="submission" date="2021-12" db="EMBL/GenBank/DDBJ databases">
        <title>Enterovibrio ZSDZ35 sp. nov. and Enterovibrio ZSDZ42 sp. nov., isolated from coastal seawater in Qingdao.</title>
        <authorList>
            <person name="Zhang P."/>
        </authorList>
    </citation>
    <scope>NUCLEOTIDE SEQUENCE</scope>
    <source>
        <strain evidence="1">ZSDZ42</strain>
    </source>
</reference>
<evidence type="ECO:0008006" key="3">
    <source>
        <dbReference type="Google" id="ProtNLM"/>
    </source>
</evidence>
<evidence type="ECO:0000313" key="1">
    <source>
        <dbReference type="EMBL" id="MDD1792781.1"/>
    </source>
</evidence>
<evidence type="ECO:0000313" key="2">
    <source>
        <dbReference type="Proteomes" id="UP001149400"/>
    </source>
</evidence>
<dbReference type="PROSITE" id="PS51257">
    <property type="entry name" value="PROKAR_LIPOPROTEIN"/>
    <property type="match status" value="1"/>
</dbReference>
<protein>
    <recommendedName>
        <fullName evidence="3">DUF3304 domain-containing protein</fullName>
    </recommendedName>
</protein>
<name>A0ABT5QXN6_9GAMM</name>
<sequence>MSKSMSLLLASLMLIACSDEQEVYKTHARLANAGSIDGPYGIIDVYATDTFGGRMGFGFGAVNGFPGASAAAGGLGVPHFIAGHWVKQNPDTMRNSVYYRISSPIDSELAKKKIETLENYYENYSTRWGTMQFAVDGPKAMLFFTLNCFDDCTPRKNADPNGWVIKDPLSLTDVVLLFDGLGETSPSPYPKSRLDTRFLYYELAEYSGIDFSEIRDVDGQIAESAVEMPVHSKVAWSEAINPDDDLKHWKYRYYKFEHSMDDPDAQEAKIQAYRQGAFDGYLKQTYMQFLLEGDNVKITYSVSCYLPMTQCTVTEDPQKRWEYIPEIDRYGVVLFSGKADMSDKPFDGIPAPQ</sequence>
<comment type="caution">
    <text evidence="1">The sequence shown here is derived from an EMBL/GenBank/DDBJ whole genome shotgun (WGS) entry which is preliminary data.</text>
</comment>
<gene>
    <name evidence="1" type="ORF">LRP50_06555</name>
</gene>
<keyword evidence="2" id="KW-1185">Reference proteome</keyword>
<proteinExistence type="predicted"/>
<accession>A0ABT5QXN6</accession>
<dbReference type="EMBL" id="JAJUBC010000005">
    <property type="protein sequence ID" value="MDD1792781.1"/>
    <property type="molecule type" value="Genomic_DNA"/>
</dbReference>
<organism evidence="1 2">
    <name type="scientific">Enterovibrio gelatinilyticus</name>
    <dbReference type="NCBI Taxonomy" id="2899819"/>
    <lineage>
        <taxon>Bacteria</taxon>
        <taxon>Pseudomonadati</taxon>
        <taxon>Pseudomonadota</taxon>
        <taxon>Gammaproteobacteria</taxon>
        <taxon>Vibrionales</taxon>
        <taxon>Vibrionaceae</taxon>
        <taxon>Enterovibrio</taxon>
    </lineage>
</organism>
<dbReference type="RefSeq" id="WP_274163663.1">
    <property type="nucleotide sequence ID" value="NZ_JAJUBC010000005.1"/>
</dbReference>
<dbReference type="Proteomes" id="UP001149400">
    <property type="component" value="Unassembled WGS sequence"/>
</dbReference>